<dbReference type="GO" id="GO:0043531">
    <property type="term" value="F:ADP binding"/>
    <property type="evidence" value="ECO:0007669"/>
    <property type="project" value="InterPro"/>
</dbReference>
<dbReference type="Gene3D" id="1.25.40.10">
    <property type="entry name" value="Tetratricopeptide repeat domain"/>
    <property type="match status" value="1"/>
</dbReference>
<dbReference type="InterPro" id="IPR027417">
    <property type="entry name" value="P-loop_NTPase"/>
</dbReference>
<evidence type="ECO:0000259" key="3">
    <source>
        <dbReference type="Pfam" id="PF26355"/>
    </source>
</evidence>
<feature type="domain" description="vWA-MoxR associated protein N-terminal HTH" evidence="3">
    <location>
        <begin position="5"/>
        <end position="77"/>
    </location>
</feature>
<evidence type="ECO:0000256" key="1">
    <source>
        <dbReference type="SAM" id="MobiDB-lite"/>
    </source>
</evidence>
<dbReference type="PANTHER" id="PTHR47691:SF3">
    <property type="entry name" value="HTH-TYPE TRANSCRIPTIONAL REGULATOR RV0890C-RELATED"/>
    <property type="match status" value="1"/>
</dbReference>
<feature type="domain" description="Orc1-like AAA ATPase" evidence="2">
    <location>
        <begin position="158"/>
        <end position="311"/>
    </location>
</feature>
<sequence>MNSTEISELIQVADAQIHAKQGRSLTLQQKEILRQALGGKRLKHITIEGYSDLTVQQLYCPELWKLLSEATNQKVSIRTVALVLRNLKEQSAGLEPSAAELTAHSLPTEVFPAHSSTPSTRDSAHQSAEVPPACSSTKPSNPASSRVRHNLPTPTYSRFVGRESEIAKLLELLSPRHGAHLISIDGIGGVGKTSLVVEVAYRCLQASQNLDETFQGFPSFDVIIFTSAKQHLLTCFSLLPRISKPHRTLQDIFRQIARTLGNIEITGINLEDQIERLQDALSTVRTLLIVDNLETVENQQDVLSFLYHDLPPTVKAVITTRRQGVFVPLRLSALSASEALQLIQHEADEKGVHLTQDECEILYQRTSGIPVAIYYAIGQMVSCYSVQYVLEQLSQASNDVTRFCFEHSVALVRQQPAHFILMALTFFASPIQRQTLLEVALSQENATAASSHAEEPFAQLQELSLVLQSQDGYSLLPLTREYVMAELPAYPEFEQAARERWVNWCLKLVQRYGGQSRFDWQTQNDVLEAEWSNIQTVLDWCLHQERYEDLCKFWQYLDAHIYLQGSRQDRLKCWGEQLEWMDWLIQMAKSRDPALAIKIMASRGWIYTTIGQPDGLAEAERLYTEAWSLNQTLAQSLDQQQRSLDLAVNLLVLRVHQGQTEMQPWLDHALMLLKQDSIPESKRALHLSRIRYYQGRASFTLGDYAQSETYFLEAVKSAQAINWQKVIHRSRNWLADIATHRGDYATAAQILQEECRSAEVSHDIYQSACCQQSLAQLAQIQNQPEDARRWALQALDNFEKLSMDAEADAIRTLLQTLANSAPSPV</sequence>
<accession>A0AA96WL09</accession>
<dbReference type="Pfam" id="PF26355">
    <property type="entry name" value="HTH_VMAP-M9"/>
    <property type="match status" value="1"/>
</dbReference>
<organism evidence="4">
    <name type="scientific">Leptolyngbya sp. NK1-12</name>
    <dbReference type="NCBI Taxonomy" id="2547451"/>
    <lineage>
        <taxon>Bacteria</taxon>
        <taxon>Bacillati</taxon>
        <taxon>Cyanobacteriota</taxon>
        <taxon>Cyanophyceae</taxon>
        <taxon>Leptolyngbyales</taxon>
        <taxon>Leptolyngbyaceae</taxon>
        <taxon>Leptolyngbya group</taxon>
        <taxon>Leptolyngbya</taxon>
    </lineage>
</organism>
<dbReference type="PANTHER" id="PTHR47691">
    <property type="entry name" value="REGULATOR-RELATED"/>
    <property type="match status" value="1"/>
</dbReference>
<dbReference type="Pfam" id="PF13191">
    <property type="entry name" value="AAA_16"/>
    <property type="match status" value="1"/>
</dbReference>
<dbReference type="Gene3D" id="3.40.50.300">
    <property type="entry name" value="P-loop containing nucleotide triphosphate hydrolases"/>
    <property type="match status" value="1"/>
</dbReference>
<name>A0AA96WL09_9CYAN</name>
<dbReference type="InterPro" id="IPR041664">
    <property type="entry name" value="AAA_16"/>
</dbReference>
<dbReference type="SUPFAM" id="SSF52540">
    <property type="entry name" value="P-loop containing nucleoside triphosphate hydrolases"/>
    <property type="match status" value="1"/>
</dbReference>
<dbReference type="AlphaFoldDB" id="A0AA96WL09"/>
<feature type="compositionally biased region" description="Polar residues" evidence="1">
    <location>
        <begin position="134"/>
        <end position="144"/>
    </location>
</feature>
<evidence type="ECO:0000313" key="4">
    <source>
        <dbReference type="EMBL" id="WNZ27234.1"/>
    </source>
</evidence>
<protein>
    <submittedName>
        <fullName evidence="4">AAA family ATPase</fullName>
    </submittedName>
</protein>
<dbReference type="InterPro" id="IPR011990">
    <property type="entry name" value="TPR-like_helical_dom_sf"/>
</dbReference>
<feature type="region of interest" description="Disordered" evidence="1">
    <location>
        <begin position="110"/>
        <end position="149"/>
    </location>
</feature>
<gene>
    <name evidence="4" type="ORF">HJG54_30520</name>
</gene>
<proteinExistence type="predicted"/>
<evidence type="ECO:0000259" key="2">
    <source>
        <dbReference type="Pfam" id="PF13191"/>
    </source>
</evidence>
<dbReference type="RefSeq" id="WP_316436879.1">
    <property type="nucleotide sequence ID" value="NZ_CP053587.1"/>
</dbReference>
<reference evidence="4" key="1">
    <citation type="submission" date="2020-05" db="EMBL/GenBank/DDBJ databases">
        <authorList>
            <person name="Zhu T."/>
            <person name="Keshari N."/>
            <person name="Lu X."/>
        </authorList>
    </citation>
    <scope>NUCLEOTIDE SEQUENCE</scope>
    <source>
        <strain evidence="4">NK1-12</strain>
    </source>
</reference>
<dbReference type="InterPro" id="IPR058651">
    <property type="entry name" value="HTH_VMAP-M9"/>
</dbReference>
<dbReference type="EMBL" id="CP053587">
    <property type="protein sequence ID" value="WNZ27234.1"/>
    <property type="molecule type" value="Genomic_DNA"/>
</dbReference>
<dbReference type="SUPFAM" id="SSF48452">
    <property type="entry name" value="TPR-like"/>
    <property type="match status" value="1"/>
</dbReference>